<sequence length="134" mass="14315">MNAVSQSLPWLTWIYAAQTLISFFFGVGVFIFIAIRASDHSQAKKYALIGFSIQLLVTIVGLVAPVILSQLISMDSLGTGIMLINFAGNLLQMVSTGFIVAAIVTGRRPGASVPPSGTETERPRTIDGQNPYAV</sequence>
<dbReference type="AlphaFoldDB" id="A0A517NHN2"/>
<gene>
    <name evidence="3" type="ORF">K227x_49730</name>
</gene>
<dbReference type="EMBL" id="CP036525">
    <property type="protein sequence ID" value="QDT06563.1"/>
    <property type="molecule type" value="Genomic_DNA"/>
</dbReference>
<keyword evidence="4" id="KW-1185">Reference proteome</keyword>
<accession>A0A517NHN2</accession>
<dbReference type="KEGG" id="rlc:K227x_49730"/>
<keyword evidence="2" id="KW-0812">Transmembrane</keyword>
<evidence type="ECO:0000313" key="4">
    <source>
        <dbReference type="Proteomes" id="UP000318538"/>
    </source>
</evidence>
<organism evidence="3 4">
    <name type="scientific">Rubripirellula lacrimiformis</name>
    <dbReference type="NCBI Taxonomy" id="1930273"/>
    <lineage>
        <taxon>Bacteria</taxon>
        <taxon>Pseudomonadati</taxon>
        <taxon>Planctomycetota</taxon>
        <taxon>Planctomycetia</taxon>
        <taxon>Pirellulales</taxon>
        <taxon>Pirellulaceae</taxon>
        <taxon>Rubripirellula</taxon>
    </lineage>
</organism>
<keyword evidence="2" id="KW-1133">Transmembrane helix</keyword>
<evidence type="ECO:0000313" key="3">
    <source>
        <dbReference type="EMBL" id="QDT06563.1"/>
    </source>
</evidence>
<feature type="region of interest" description="Disordered" evidence="1">
    <location>
        <begin position="109"/>
        <end position="134"/>
    </location>
</feature>
<evidence type="ECO:0000256" key="1">
    <source>
        <dbReference type="SAM" id="MobiDB-lite"/>
    </source>
</evidence>
<proteinExistence type="predicted"/>
<reference evidence="3 4" key="1">
    <citation type="submission" date="2019-02" db="EMBL/GenBank/DDBJ databases">
        <title>Deep-cultivation of Planctomycetes and their phenomic and genomic characterization uncovers novel biology.</title>
        <authorList>
            <person name="Wiegand S."/>
            <person name="Jogler M."/>
            <person name="Boedeker C."/>
            <person name="Pinto D."/>
            <person name="Vollmers J."/>
            <person name="Rivas-Marin E."/>
            <person name="Kohn T."/>
            <person name="Peeters S.H."/>
            <person name="Heuer A."/>
            <person name="Rast P."/>
            <person name="Oberbeckmann S."/>
            <person name="Bunk B."/>
            <person name="Jeske O."/>
            <person name="Meyerdierks A."/>
            <person name="Storesund J.E."/>
            <person name="Kallscheuer N."/>
            <person name="Luecker S."/>
            <person name="Lage O.M."/>
            <person name="Pohl T."/>
            <person name="Merkel B.J."/>
            <person name="Hornburger P."/>
            <person name="Mueller R.-W."/>
            <person name="Bruemmer F."/>
            <person name="Labrenz M."/>
            <person name="Spormann A.M."/>
            <person name="Op den Camp H."/>
            <person name="Overmann J."/>
            <person name="Amann R."/>
            <person name="Jetten M.S.M."/>
            <person name="Mascher T."/>
            <person name="Medema M.H."/>
            <person name="Devos D.P."/>
            <person name="Kaster A.-K."/>
            <person name="Ovreas L."/>
            <person name="Rohde M."/>
            <person name="Galperin M.Y."/>
            <person name="Jogler C."/>
        </authorList>
    </citation>
    <scope>NUCLEOTIDE SEQUENCE [LARGE SCALE GENOMIC DNA]</scope>
    <source>
        <strain evidence="3 4">K22_7</strain>
    </source>
</reference>
<name>A0A517NHN2_9BACT</name>
<feature type="transmembrane region" description="Helical" evidence="2">
    <location>
        <begin position="12"/>
        <end position="34"/>
    </location>
</feature>
<keyword evidence="2" id="KW-0472">Membrane</keyword>
<feature type="transmembrane region" description="Helical" evidence="2">
    <location>
        <begin position="80"/>
        <end position="104"/>
    </location>
</feature>
<evidence type="ECO:0000256" key="2">
    <source>
        <dbReference type="SAM" id="Phobius"/>
    </source>
</evidence>
<dbReference type="Proteomes" id="UP000318538">
    <property type="component" value="Chromosome"/>
</dbReference>
<feature type="transmembrane region" description="Helical" evidence="2">
    <location>
        <begin position="46"/>
        <end position="68"/>
    </location>
</feature>
<protein>
    <submittedName>
        <fullName evidence="3">Uncharacterized protein</fullName>
    </submittedName>
</protein>